<evidence type="ECO:0000313" key="1">
    <source>
        <dbReference type="EMBL" id="JAH50482.1"/>
    </source>
</evidence>
<proteinExistence type="predicted"/>
<sequence>MISWNNRQCLHGPLRIDLCTRAL</sequence>
<reference evidence="1" key="2">
    <citation type="journal article" date="2015" name="Fish Shellfish Immunol.">
        <title>Early steps in the European eel (Anguilla anguilla)-Vibrio vulnificus interaction in the gills: Role of the RtxA13 toxin.</title>
        <authorList>
            <person name="Callol A."/>
            <person name="Pajuelo D."/>
            <person name="Ebbesson L."/>
            <person name="Teles M."/>
            <person name="MacKenzie S."/>
            <person name="Amaro C."/>
        </authorList>
    </citation>
    <scope>NUCLEOTIDE SEQUENCE</scope>
</reference>
<reference evidence="1" key="1">
    <citation type="submission" date="2014-11" db="EMBL/GenBank/DDBJ databases">
        <authorList>
            <person name="Amaro Gonzalez C."/>
        </authorList>
    </citation>
    <scope>NUCLEOTIDE SEQUENCE</scope>
</reference>
<dbReference type="EMBL" id="GBXM01058095">
    <property type="protein sequence ID" value="JAH50482.1"/>
    <property type="molecule type" value="Transcribed_RNA"/>
</dbReference>
<protein>
    <submittedName>
        <fullName evidence="1">Uncharacterized protein</fullName>
    </submittedName>
</protein>
<dbReference type="AlphaFoldDB" id="A0A0E9TAM3"/>
<accession>A0A0E9TAM3</accession>
<organism evidence="1">
    <name type="scientific">Anguilla anguilla</name>
    <name type="common">European freshwater eel</name>
    <name type="synonym">Muraena anguilla</name>
    <dbReference type="NCBI Taxonomy" id="7936"/>
    <lineage>
        <taxon>Eukaryota</taxon>
        <taxon>Metazoa</taxon>
        <taxon>Chordata</taxon>
        <taxon>Craniata</taxon>
        <taxon>Vertebrata</taxon>
        <taxon>Euteleostomi</taxon>
        <taxon>Actinopterygii</taxon>
        <taxon>Neopterygii</taxon>
        <taxon>Teleostei</taxon>
        <taxon>Anguilliformes</taxon>
        <taxon>Anguillidae</taxon>
        <taxon>Anguilla</taxon>
    </lineage>
</organism>
<name>A0A0E9TAM3_ANGAN</name>